<dbReference type="PROSITE" id="PS00383">
    <property type="entry name" value="TYR_PHOSPHATASE_1"/>
    <property type="match status" value="1"/>
</dbReference>
<feature type="domain" description="Tyrosine specific protein phosphatases" evidence="4">
    <location>
        <begin position="348"/>
        <end position="409"/>
    </location>
</feature>
<dbReference type="PROSITE" id="PS50054">
    <property type="entry name" value="TYR_PHOSPHATASE_DUAL"/>
    <property type="match status" value="1"/>
</dbReference>
<dbReference type="InterPro" id="IPR020422">
    <property type="entry name" value="TYR_PHOSPHATASE_DUAL_dom"/>
</dbReference>
<keyword evidence="1" id="KW-0378">Hydrolase</keyword>
<feature type="domain" description="Tyrosine-protein phosphatase" evidence="3">
    <location>
        <begin position="533"/>
        <end position="676"/>
    </location>
</feature>
<dbReference type="InterPro" id="IPR000387">
    <property type="entry name" value="Tyr_Pase_dom"/>
</dbReference>
<dbReference type="PANTHER" id="PTHR47550:SF1">
    <property type="entry name" value="DUAL SPECIFICITY PROTEIN PHOSPHATASE PPS1"/>
    <property type="match status" value="1"/>
</dbReference>
<gene>
    <name evidence="5" type="primary">PARPA_13407.1 scaffold 46804</name>
</gene>
<dbReference type="STRING" id="35722.A0A0B7NUA3"/>
<dbReference type="EMBL" id="LN734002">
    <property type="protein sequence ID" value="CEP19095.1"/>
    <property type="molecule type" value="Genomic_DNA"/>
</dbReference>
<evidence type="ECO:0000256" key="2">
    <source>
        <dbReference type="ARBA" id="ARBA00022912"/>
    </source>
</evidence>
<dbReference type="Proteomes" id="UP000054107">
    <property type="component" value="Unassembled WGS sequence"/>
</dbReference>
<reference evidence="5 6" key="1">
    <citation type="submission" date="2014-09" db="EMBL/GenBank/DDBJ databases">
        <authorList>
            <person name="Ellenberger Sabrina"/>
        </authorList>
    </citation>
    <scope>NUCLEOTIDE SEQUENCE [LARGE SCALE GENOMIC DNA]</scope>
    <source>
        <strain evidence="5 6">CBS 412.66</strain>
    </source>
</reference>
<keyword evidence="2" id="KW-0904">Protein phosphatase</keyword>
<dbReference type="Gene3D" id="3.90.190.10">
    <property type="entry name" value="Protein tyrosine phosphatase superfamily"/>
    <property type="match status" value="2"/>
</dbReference>
<dbReference type="GO" id="GO:0005634">
    <property type="term" value="C:nucleus"/>
    <property type="evidence" value="ECO:0007669"/>
    <property type="project" value="GOC"/>
</dbReference>
<dbReference type="InterPro" id="IPR000340">
    <property type="entry name" value="Dual-sp_phosphatase_cat-dom"/>
</dbReference>
<evidence type="ECO:0000313" key="5">
    <source>
        <dbReference type="EMBL" id="CEP19095.1"/>
    </source>
</evidence>
<feature type="domain" description="Tyrosine specific protein phosphatases" evidence="4">
    <location>
        <begin position="598"/>
        <end position="663"/>
    </location>
</feature>
<dbReference type="AlphaFoldDB" id="A0A0B7NUA3"/>
<evidence type="ECO:0000259" key="4">
    <source>
        <dbReference type="PROSITE" id="PS50056"/>
    </source>
</evidence>
<dbReference type="OrthoDB" id="273181at2759"/>
<keyword evidence="6" id="KW-1185">Reference proteome</keyword>
<dbReference type="InterPro" id="IPR016130">
    <property type="entry name" value="Tyr_Pase_AS"/>
</dbReference>
<sequence>MAGSDKANGSELFEIPERLIVQQQDNIYSTTAHNFAAINKLYNESPLPDDILFPWLHGVDGNNNQQNLFFGVRRSMVPRYRGLMVIHCEGEESKTTSRLIESVLPEQVIFMEGPHQCEFINSHNKDVTINLRNFKNQISRFSTLCDLVLYGSRASQIATKIAAAQQKFHAERLAQIETVQKSAGKRAVVNANTLVYKTIIVQDEFSVFERDHPELVTYDSTGLMVQRRDFVALENIEMQEMSKETEITSNVWLGNTQAAPVSTYDIDMASLTSSASDFSQEEDANPHQFSICIEAHDLADMPLSSTLTLARETLNELKDGQMPSEMIHFDVYATGVPSEKAEFDVFYARLYQLLLFMEDQTAHGRRILIHCSDGYTESSLLALAWIMYYCKLQLPDAYLYLQRKRSFFVYAADVPTLRRIEHMLFEDHDSMEPQPKRKKSTSDASEAIQRLSVNSRRVSSDGHTVAAAAAAESPLVQADHRQLLDDAYLNTISNTDLDEKIPYSIYRQSHLSPTKEEERLFPWFYSPRFEGSFPSRILPFLYLGNLNHATNPDMLKALNITHIVSVGELADLDANAFDLLFLDNLYDDGIDSIRSRLGKVLDFVEDARQKGTTCLIHCRVGVSRSAAITICYVMKHLRMSLVQAYLYVRARRLNVIIQPNLKFMYEMLQLEQKDTGSISITWPVLCNEVNNLNYAYGRDTTSLP</sequence>
<dbReference type="Pfam" id="PF00782">
    <property type="entry name" value="DSPc"/>
    <property type="match status" value="2"/>
</dbReference>
<proteinExistence type="predicted"/>
<evidence type="ECO:0000313" key="6">
    <source>
        <dbReference type="Proteomes" id="UP000054107"/>
    </source>
</evidence>
<dbReference type="GO" id="GO:0033260">
    <property type="term" value="P:nuclear DNA replication"/>
    <property type="evidence" value="ECO:0007669"/>
    <property type="project" value="TreeGrafter"/>
</dbReference>
<evidence type="ECO:0000259" key="3">
    <source>
        <dbReference type="PROSITE" id="PS50054"/>
    </source>
</evidence>
<organism evidence="5 6">
    <name type="scientific">Parasitella parasitica</name>
    <dbReference type="NCBI Taxonomy" id="35722"/>
    <lineage>
        <taxon>Eukaryota</taxon>
        <taxon>Fungi</taxon>
        <taxon>Fungi incertae sedis</taxon>
        <taxon>Mucoromycota</taxon>
        <taxon>Mucoromycotina</taxon>
        <taxon>Mucoromycetes</taxon>
        <taxon>Mucorales</taxon>
        <taxon>Mucorineae</taxon>
        <taxon>Mucoraceae</taxon>
        <taxon>Parasitella</taxon>
    </lineage>
</organism>
<dbReference type="SUPFAM" id="SSF52799">
    <property type="entry name" value="(Phosphotyrosine protein) phosphatases II"/>
    <property type="match status" value="2"/>
</dbReference>
<dbReference type="PANTHER" id="PTHR47550">
    <property type="entry name" value="DUAL SPECIFICITY PROTEIN PHOSPHATASE PPS1"/>
    <property type="match status" value="1"/>
</dbReference>
<dbReference type="InterPro" id="IPR029021">
    <property type="entry name" value="Prot-tyrosine_phosphatase-like"/>
</dbReference>
<evidence type="ECO:0000256" key="1">
    <source>
        <dbReference type="ARBA" id="ARBA00022801"/>
    </source>
</evidence>
<name>A0A0B7NUA3_9FUNG</name>
<dbReference type="SMART" id="SM00195">
    <property type="entry name" value="DSPc"/>
    <property type="match status" value="1"/>
</dbReference>
<accession>A0A0B7NUA3</accession>
<protein>
    <submittedName>
        <fullName evidence="5">Uncharacterized protein</fullName>
    </submittedName>
</protein>
<dbReference type="PROSITE" id="PS50056">
    <property type="entry name" value="TYR_PHOSPHATASE_2"/>
    <property type="match status" value="2"/>
</dbReference>
<dbReference type="InterPro" id="IPR053239">
    <property type="entry name" value="Dual_spec_PTase"/>
</dbReference>
<dbReference type="GO" id="GO:0008138">
    <property type="term" value="F:protein tyrosine/serine/threonine phosphatase activity"/>
    <property type="evidence" value="ECO:0007669"/>
    <property type="project" value="TreeGrafter"/>
</dbReference>